<gene>
    <name evidence="3" type="ORF">TM49_12470</name>
</gene>
<comment type="similarity">
    <text evidence="1">Belongs to the short-chain dehydrogenases/reductases (SDR) family.</text>
</comment>
<dbReference type="InterPro" id="IPR036291">
    <property type="entry name" value="NAD(P)-bd_dom_sf"/>
</dbReference>
<name>A0A0D5LQ76_MAREN</name>
<dbReference type="AlphaFoldDB" id="A0A0D5LQ76"/>
<dbReference type="PANTHER" id="PTHR24321:SF8">
    <property type="entry name" value="ESTRADIOL 17-BETA-DEHYDROGENASE 8-RELATED"/>
    <property type="match status" value="1"/>
</dbReference>
<dbReference type="SUPFAM" id="SSF51735">
    <property type="entry name" value="NAD(P)-binding Rossmann-fold domains"/>
    <property type="match status" value="1"/>
</dbReference>
<sequence length="264" mass="27223">MKRLEGRTALVTGAVGGIGTAVVEDFLAEGASVIISDIREDAVEAAVERYRAAGFAVAGAAASITDFAGLKAAVDKAVAELGPVDILASNAFTGGGDPTLDKTSPERFFEDAGGNLAGSFNTVRVVIDGMKAKRQGAIVLVGSVNGLSTLGQPAYSAAKAGLISLARTMATEYGRHNIRANIVCPGTVQTPAWDERLARKPDVMDDLIKWYPLGRVAKPVDVAKAITFLASDDAGFISGAMLPVDGGLMAGNLAMARELTLEGE</sequence>
<dbReference type="RefSeq" id="WP_045681660.1">
    <property type="nucleotide sequence ID" value="NZ_CP010803.1"/>
</dbReference>
<dbReference type="Gene3D" id="3.40.50.720">
    <property type="entry name" value="NAD(P)-binding Rossmann-like Domain"/>
    <property type="match status" value="1"/>
</dbReference>
<evidence type="ECO:0000256" key="1">
    <source>
        <dbReference type="ARBA" id="ARBA00006484"/>
    </source>
</evidence>
<protein>
    <submittedName>
        <fullName evidence="3">Short-chain dehydrogenase</fullName>
    </submittedName>
</protein>
<keyword evidence="2" id="KW-0560">Oxidoreductase</keyword>
<organism evidence="3 4">
    <name type="scientific">Martelella endophytica</name>
    <dbReference type="NCBI Taxonomy" id="1486262"/>
    <lineage>
        <taxon>Bacteria</taxon>
        <taxon>Pseudomonadati</taxon>
        <taxon>Pseudomonadota</taxon>
        <taxon>Alphaproteobacteria</taxon>
        <taxon>Hyphomicrobiales</taxon>
        <taxon>Aurantimonadaceae</taxon>
        <taxon>Martelella</taxon>
    </lineage>
</organism>
<evidence type="ECO:0000313" key="4">
    <source>
        <dbReference type="Proteomes" id="UP000032611"/>
    </source>
</evidence>
<dbReference type="PRINTS" id="PR00081">
    <property type="entry name" value="GDHRDH"/>
</dbReference>
<dbReference type="PRINTS" id="PR00080">
    <property type="entry name" value="SDRFAMILY"/>
</dbReference>
<dbReference type="FunFam" id="3.40.50.720:FF:000084">
    <property type="entry name" value="Short-chain dehydrogenase reductase"/>
    <property type="match status" value="1"/>
</dbReference>
<dbReference type="KEGG" id="mey:TM49_12470"/>
<accession>A0A0D5LQ76</accession>
<dbReference type="HOGENOM" id="CLU_010194_1_0_5"/>
<proteinExistence type="inferred from homology"/>
<keyword evidence="4" id="KW-1185">Reference proteome</keyword>
<dbReference type="Proteomes" id="UP000032611">
    <property type="component" value="Chromosome"/>
</dbReference>
<dbReference type="InterPro" id="IPR002347">
    <property type="entry name" value="SDR_fam"/>
</dbReference>
<dbReference type="EMBL" id="CP010803">
    <property type="protein sequence ID" value="AJY46301.1"/>
    <property type="molecule type" value="Genomic_DNA"/>
</dbReference>
<dbReference type="OrthoDB" id="517007at2"/>
<dbReference type="GO" id="GO:0016491">
    <property type="term" value="F:oxidoreductase activity"/>
    <property type="evidence" value="ECO:0007669"/>
    <property type="project" value="UniProtKB-KW"/>
</dbReference>
<evidence type="ECO:0000256" key="2">
    <source>
        <dbReference type="ARBA" id="ARBA00023002"/>
    </source>
</evidence>
<dbReference type="Pfam" id="PF13561">
    <property type="entry name" value="adh_short_C2"/>
    <property type="match status" value="1"/>
</dbReference>
<reference evidence="3 4" key="1">
    <citation type="journal article" date="2015" name="Genome Announc.">
        <title>Complete genome sequence of Martelella endophytica YC6887, which has antifungal activity associated with a halophyte.</title>
        <authorList>
            <person name="Khan A."/>
            <person name="Khan H."/>
            <person name="Chung E.J."/>
            <person name="Hossain M.T."/>
            <person name="Chung Y.R."/>
        </authorList>
    </citation>
    <scope>NUCLEOTIDE SEQUENCE [LARGE SCALE GENOMIC DNA]</scope>
    <source>
        <strain evidence="3">YC6887</strain>
    </source>
</reference>
<dbReference type="STRING" id="1486262.TM49_12470"/>
<dbReference type="PANTHER" id="PTHR24321">
    <property type="entry name" value="DEHYDROGENASES, SHORT CHAIN"/>
    <property type="match status" value="1"/>
</dbReference>
<dbReference type="PATRIC" id="fig|1486262.3.peg.2579"/>
<evidence type="ECO:0000313" key="3">
    <source>
        <dbReference type="EMBL" id="AJY46301.1"/>
    </source>
</evidence>